<dbReference type="Pfam" id="PF13472">
    <property type="entry name" value="Lipase_GDSL_2"/>
    <property type="match status" value="1"/>
</dbReference>
<reference evidence="2 3" key="1">
    <citation type="submission" date="2019-01" db="EMBL/GenBank/DDBJ databases">
        <title>Draft genome sequences of Macrococcus caseolyticus, Macrococcus canis, Macrococcus bohemicus and Macrococcus goetzii.</title>
        <authorList>
            <person name="Mazhar S."/>
            <person name="Altermann E."/>
            <person name="Hill C."/>
            <person name="Mcauliffe O."/>
        </authorList>
    </citation>
    <scope>NUCLEOTIDE SEQUENCE [LARGE SCALE GENOMIC DNA]</scope>
    <source>
        <strain evidence="2 3">DPC7162</strain>
    </source>
</reference>
<dbReference type="PANTHER" id="PTHR30383">
    <property type="entry name" value="THIOESTERASE 1/PROTEASE 1/LYSOPHOSPHOLIPASE L1"/>
    <property type="match status" value="1"/>
</dbReference>
<dbReference type="InterPro" id="IPR013830">
    <property type="entry name" value="SGNH_hydro"/>
</dbReference>
<organism evidence="2 3">
    <name type="scientific">Macrococcoides canis</name>
    <dbReference type="NCBI Taxonomy" id="1855823"/>
    <lineage>
        <taxon>Bacteria</taxon>
        <taxon>Bacillati</taxon>
        <taxon>Bacillota</taxon>
        <taxon>Bacilli</taxon>
        <taxon>Bacillales</taxon>
        <taxon>Staphylococcaceae</taxon>
        <taxon>Macrococcoides</taxon>
    </lineage>
</organism>
<dbReference type="InterPro" id="IPR051532">
    <property type="entry name" value="Ester_Hydrolysis_Enzymes"/>
</dbReference>
<feature type="domain" description="SGNH hydrolase-type esterase" evidence="1">
    <location>
        <begin position="48"/>
        <end position="221"/>
    </location>
</feature>
<dbReference type="SUPFAM" id="SSF52266">
    <property type="entry name" value="SGNH hydrolase"/>
    <property type="match status" value="1"/>
</dbReference>
<dbReference type="Proteomes" id="UP000294865">
    <property type="component" value="Unassembled WGS sequence"/>
</dbReference>
<protein>
    <submittedName>
        <fullName evidence="2">G-D-S-L family lipolytic protein</fullName>
    </submittedName>
</protein>
<dbReference type="EMBL" id="SDQG01000001">
    <property type="protein sequence ID" value="TDM18553.1"/>
    <property type="molecule type" value="Genomic_DNA"/>
</dbReference>
<dbReference type="InterPro" id="IPR036514">
    <property type="entry name" value="SGNH_hydro_sf"/>
</dbReference>
<evidence type="ECO:0000259" key="1">
    <source>
        <dbReference type="Pfam" id="PF13472"/>
    </source>
</evidence>
<dbReference type="PANTHER" id="PTHR30383:SF5">
    <property type="entry name" value="SGNH HYDROLASE-TYPE ESTERASE DOMAIN-CONTAINING PROTEIN"/>
    <property type="match status" value="1"/>
</dbReference>
<name>A0A4R6C7Q2_9STAP</name>
<comment type="caution">
    <text evidence="2">The sequence shown here is derived from an EMBL/GenBank/DDBJ whole genome shotgun (WGS) entry which is preliminary data.</text>
</comment>
<dbReference type="GO" id="GO:0004622">
    <property type="term" value="F:phosphatidylcholine lysophospholipase activity"/>
    <property type="evidence" value="ECO:0007669"/>
    <property type="project" value="TreeGrafter"/>
</dbReference>
<accession>A0A4R6C7Q2</accession>
<dbReference type="AlphaFoldDB" id="A0A4R6C7Q2"/>
<dbReference type="Gene3D" id="3.40.50.1110">
    <property type="entry name" value="SGNH hydrolase"/>
    <property type="match status" value="1"/>
</dbReference>
<proteinExistence type="predicted"/>
<evidence type="ECO:0000313" key="3">
    <source>
        <dbReference type="Proteomes" id="UP000294865"/>
    </source>
</evidence>
<evidence type="ECO:0000313" key="2">
    <source>
        <dbReference type="EMBL" id="TDM18553.1"/>
    </source>
</evidence>
<gene>
    <name evidence="2" type="ORF">ETI04_03425</name>
</gene>
<sequence length="239" mass="27691">MERNKQMRPHYIHMPKREEGNPVNKLRESFNRRNETILYHKDPVGIVFIGDSITDYWDIDSYFTLHNDKRIINRGIGNDRTQWVRERFVADAVQLNPDWIVLSIGINNTKELDDDQTEANQLHIKTHILEDIEAMITMAKDNAINIAVTTLTSTNRPHLDGFITRSQFVQAINQDISQLCVKHAAQFIDYYTAMTETIEGIDYLRSELTDDGLHPHVLGYDSMADTLVNTLPYPIQLKH</sequence>